<evidence type="ECO:0000259" key="12">
    <source>
        <dbReference type="PROSITE" id="PS51157"/>
    </source>
</evidence>
<dbReference type="SMART" id="SM00396">
    <property type="entry name" value="ZnF_UBR1"/>
    <property type="match status" value="1"/>
</dbReference>
<keyword evidence="4 10" id="KW-0479">Metal-binding</keyword>
<dbReference type="Pfam" id="PF02207">
    <property type="entry name" value="zf-UBR"/>
    <property type="match status" value="1"/>
</dbReference>
<evidence type="ECO:0000256" key="11">
    <source>
        <dbReference type="SAM" id="MobiDB-lite"/>
    </source>
</evidence>
<accession>A0AAE1JE25</accession>
<comment type="pathway">
    <text evidence="2 10">Protein modification; protein ubiquitination.</text>
</comment>
<dbReference type="CDD" id="cd19673">
    <property type="entry name" value="UBR-box_UBR3"/>
    <property type="match status" value="1"/>
</dbReference>
<dbReference type="FunFam" id="2.10.110.30:FF:000002">
    <property type="entry name" value="Putative e3 ubiquitin-protein ligase ubr3"/>
    <property type="match status" value="1"/>
</dbReference>
<dbReference type="EMBL" id="JAWXYG010000007">
    <property type="protein sequence ID" value="KAK4268767.1"/>
    <property type="molecule type" value="Genomic_DNA"/>
</dbReference>
<feature type="zinc finger region" description="UBR-type" evidence="9">
    <location>
        <begin position="122"/>
        <end position="192"/>
    </location>
</feature>
<organism evidence="13 14">
    <name type="scientific">Acacia crassicarpa</name>
    <name type="common">northern wattle</name>
    <dbReference type="NCBI Taxonomy" id="499986"/>
    <lineage>
        <taxon>Eukaryota</taxon>
        <taxon>Viridiplantae</taxon>
        <taxon>Streptophyta</taxon>
        <taxon>Embryophyta</taxon>
        <taxon>Tracheophyta</taxon>
        <taxon>Spermatophyta</taxon>
        <taxon>Magnoliopsida</taxon>
        <taxon>eudicotyledons</taxon>
        <taxon>Gunneridae</taxon>
        <taxon>Pentapetalae</taxon>
        <taxon>rosids</taxon>
        <taxon>fabids</taxon>
        <taxon>Fabales</taxon>
        <taxon>Fabaceae</taxon>
        <taxon>Caesalpinioideae</taxon>
        <taxon>mimosoid clade</taxon>
        <taxon>Acacieae</taxon>
        <taxon>Acacia</taxon>
    </lineage>
</organism>
<dbReference type="GO" id="GO:0005737">
    <property type="term" value="C:cytoplasm"/>
    <property type="evidence" value="ECO:0007669"/>
    <property type="project" value="TreeGrafter"/>
</dbReference>
<dbReference type="PROSITE" id="PS51157">
    <property type="entry name" value="ZF_UBR"/>
    <property type="match status" value="1"/>
</dbReference>
<dbReference type="GO" id="GO:0008270">
    <property type="term" value="F:zinc ion binding"/>
    <property type="evidence" value="ECO:0007669"/>
    <property type="project" value="UniProtKB-UniRule"/>
</dbReference>
<reference evidence="13" key="1">
    <citation type="submission" date="2023-10" db="EMBL/GenBank/DDBJ databases">
        <title>Chromosome-level genome of the transformable northern wattle, Acacia crassicarpa.</title>
        <authorList>
            <person name="Massaro I."/>
            <person name="Sinha N.R."/>
            <person name="Poethig S."/>
            <person name="Leichty A.R."/>
        </authorList>
    </citation>
    <scope>NUCLEOTIDE SEQUENCE</scope>
    <source>
        <strain evidence="13">Acra3RX</strain>
        <tissue evidence="13">Leaf</tissue>
    </source>
</reference>
<feature type="compositionally biased region" description="Basic and acidic residues" evidence="11">
    <location>
        <begin position="504"/>
        <end position="513"/>
    </location>
</feature>
<dbReference type="Pfam" id="PF18995">
    <property type="entry name" value="PRT6_C"/>
    <property type="match status" value="1"/>
</dbReference>
<evidence type="ECO:0000256" key="1">
    <source>
        <dbReference type="ARBA" id="ARBA00000900"/>
    </source>
</evidence>
<evidence type="ECO:0000256" key="2">
    <source>
        <dbReference type="ARBA" id="ARBA00004906"/>
    </source>
</evidence>
<evidence type="ECO:0000256" key="9">
    <source>
        <dbReference type="PROSITE-ProRule" id="PRU00508"/>
    </source>
</evidence>
<evidence type="ECO:0000256" key="5">
    <source>
        <dbReference type="ARBA" id="ARBA00022771"/>
    </source>
</evidence>
<feature type="domain" description="UBR-type" evidence="12">
    <location>
        <begin position="122"/>
        <end position="192"/>
    </location>
</feature>
<evidence type="ECO:0000256" key="8">
    <source>
        <dbReference type="ARBA" id="ARBA00046341"/>
    </source>
</evidence>
<dbReference type="PANTHER" id="PTHR21497:SF53">
    <property type="entry name" value="E3 UBIQUITIN-PROTEIN LIGASE PRT6"/>
    <property type="match status" value="1"/>
</dbReference>
<proteinExistence type="inferred from homology"/>
<evidence type="ECO:0000256" key="3">
    <source>
        <dbReference type="ARBA" id="ARBA00022679"/>
    </source>
</evidence>
<evidence type="ECO:0000256" key="10">
    <source>
        <dbReference type="RuleBase" id="RU366018"/>
    </source>
</evidence>
<comment type="function">
    <text evidence="10">Ubiquitin ligase protein which is a component of the N-end rule pathway. Recognizes and binds to proteins bearing specific N-terminal residues that are destabilizing according to the N-end rule, leading to their ubiquitination and subsequent degradation.</text>
</comment>
<evidence type="ECO:0000256" key="6">
    <source>
        <dbReference type="ARBA" id="ARBA00022786"/>
    </source>
</evidence>
<dbReference type="Gene3D" id="1.10.10.2670">
    <property type="entry name" value="E3 ubiquitin-protein ligase"/>
    <property type="match status" value="1"/>
</dbReference>
<dbReference type="Gene3D" id="2.10.110.30">
    <property type="match status" value="1"/>
</dbReference>
<dbReference type="EC" id="2.3.2.27" evidence="10"/>
<evidence type="ECO:0000313" key="14">
    <source>
        <dbReference type="Proteomes" id="UP001293593"/>
    </source>
</evidence>
<protein>
    <recommendedName>
        <fullName evidence="10">E3 ubiquitin-protein ligase</fullName>
        <ecNumber evidence="10">2.3.2.27</ecNumber>
    </recommendedName>
</protein>
<comment type="similarity">
    <text evidence="8 10">Belongs to the E3 ubiquitin-protein ligase UBR1-like family.</text>
</comment>
<dbReference type="CDD" id="cd16482">
    <property type="entry name" value="RING-H2_UBR1-like"/>
    <property type="match status" value="1"/>
</dbReference>
<dbReference type="InterPro" id="IPR044046">
    <property type="entry name" value="E3_ligase_UBR-like_C"/>
</dbReference>
<evidence type="ECO:0000256" key="4">
    <source>
        <dbReference type="ARBA" id="ARBA00022723"/>
    </source>
</evidence>
<dbReference type="GO" id="GO:0071596">
    <property type="term" value="P:ubiquitin-dependent protein catabolic process via the N-end rule pathway"/>
    <property type="evidence" value="ECO:0007669"/>
    <property type="project" value="UniProtKB-UniRule"/>
</dbReference>
<keyword evidence="6 10" id="KW-0833">Ubl conjugation pathway</keyword>
<dbReference type="Pfam" id="PF22960">
    <property type="entry name" value="WHD_UBR1"/>
    <property type="match status" value="1"/>
</dbReference>
<sequence length="2050" mass="230095">MVDNMEIDSPSESQPLKPRDRIIRRLLHFGVPEDQLDQPLLVDFIKDKRSLIPELVSVILPTDEEVAEALQDSKFGSKKSSLGVTMKKRFHESMVWLQWLMFEGDPAAALRNLSKLSVGQRGVCGAVWGHNDIAYRCRTCEHDPTCAICVPCFENGNHEGHDYFVIYTGGGCCDCGDVTAWKREGFCSKHKGVEQIQPLPEEFVDSLEPVLNSLFSCWKDKLTFAETVSQENSRSSNAVVERKKAANELTFAMVDMLIEFCKHSESLLSFVARMLFSSAGLLAILLRAESFLTDLVVRKLHELLLKLLGEPVFKYEFAKVFLTYYPTVINEAIKECSDLPLKRYPLLSTFSVQILTVPTLTPRLVKEMNLVTMLLGCLEDIFISCEGEDGRLQVARWGNLYETTIRVVEDIRFVMSHVVVPKYVTYDQQDISRTWMRLLSFVQGMNPQKRETGQHIEEENENVHLPFVLGHSIANIHSLLVDGAFSDASKEELDDEIILSSNKQESDDGDNLRHTKVGRLSQDSSACGITGRNSAFASSSKASEIKSNASSHQLLPHSVTWLICECLGAIENWLKVDNKTWLLPNTPSPNSGSIYDSNLSALKRTISNIRKGNIFRRLASSSEDHDKQCSDYIASDLENSQHAMKDSKLKVNGESESDSTDISCGFNDGTMETDAPSELGGFRFLSLSDWPQIVYDVSSQDISVHIPLHRLLSMLLQRSLRRYFGESAIPDVSDACSNNSLSTIYTDFFGHALRSCHPYGFSSYIMEHPLRIRVFCAEVHAGMWKKNGDAALLSCEWYRSVRWSEQGLELDLFLLQCCAALTPPDLYVSRILERFGLSNYLSLNLECSSEYEPVLVHEMLNLLIQIVKERRFCGLSTSESLRRELIYKLAIGDATHSQLVKSLPRDLSKLGQLQEILDTVAVYSNPSGFNQGMYSLRWPLWEELDLYHPRWNSKDLQVAEERYLRFCSVSALTTQLPHWTKIYPPLEGISRIATCKVVLQIIRAVLYYAVFNFKSADSRAPDAVLLTALHLLSLSLDICLQQKEFNDKTSDDETQIPIIVFSGEVIDDSSVYGVGEQSLLSLLVDLMGLHRKESVDNFVEAGGGNLSALIEDLLKKFAEIDSRCMTKLQQLAPEVVSHVSQSLPTRELGDVVSASDAEKRKAKARERQAAMLEKMRAQQSKFLASVKSTIDDSSQVDHEDDIDGGPDVEESTQVVCSLCHDCNSKLPISFLILLQKSRLVGFVDRGPPSWSQLCRRDKDHTSVSKLKATDTLAMDWTSVTSGSTSSSHLAQLVLNAANELVSGGQRGEVNAFLRYVKDQFPMVGNIQLPDASYDEKEKIPCTFETLEQDIYFSICGEMNDSSGGDPNIVRDAGSILLGKYMADIARDMSKNSSASENVHSENTSVECTLQNMAKDSFGPTDCDGLHLSSCGHAVHQECLDRYLSSLKERSVRRIVFEGGHIVDPDQGEFLCPVCRRLVNCVLPTIPGNLEKPLKQPTGLIKGSLPASDPKAALSKETYSLRLQHALKILQCAANAVGKGEFQKAVPLRHRDKAGQNLEHFSLMLAKMYMPNKHDKLSRSSRLNHSMLMWDTLKYSLMSMEIAARCGRTSLTPNYALSTMYEELKSSSGFILSLLLKLVQKSRSKNSLHVLQRFRGLQLFAESICSGVSERDDLLSILKHVEGDISNSDILFWRRASDPVIANDPFSTLMWILFCLPSPFLSCEESLLSLVHAFYIVAVTQAIILYCVKSQHNLSELGISDCLITDIYKVMGESECAQQYFVSNYFNPSADVKDVIRRFTFPYLRRCALLWKILYSSIPAPFCDEDNALDRSWSYTNDTMVGSNLDMFEIAKIQELENMFKIPALDVVLKDEFSRSSVSIWCHQFCKEFELVGVHRNMHLTPAVPFELMRLPNVYQDLLQRSIKQRCLDCKSLLDEPALCLLCGRLCSPSWKSCCRESGCQAHAIACGAGTGVFLLIRRTTTLLQRSARQAPWPSPYLDAFGEEDFEMHRGKPLYLNEERYAALTYMVASHGLDRSSKVLGQTTIGSFFLV</sequence>
<evidence type="ECO:0000313" key="13">
    <source>
        <dbReference type="EMBL" id="KAK4268767.1"/>
    </source>
</evidence>
<keyword evidence="3 10" id="KW-0808">Transferase</keyword>
<evidence type="ECO:0000256" key="7">
    <source>
        <dbReference type="ARBA" id="ARBA00022833"/>
    </source>
</evidence>
<dbReference type="SUPFAM" id="SSF46785">
    <property type="entry name" value="Winged helix' DNA-binding domain"/>
    <property type="match status" value="1"/>
</dbReference>
<dbReference type="Proteomes" id="UP001293593">
    <property type="component" value="Unassembled WGS sequence"/>
</dbReference>
<dbReference type="InterPro" id="IPR039164">
    <property type="entry name" value="UBR1-like"/>
</dbReference>
<dbReference type="InterPro" id="IPR036390">
    <property type="entry name" value="WH_DNA-bd_sf"/>
</dbReference>
<feature type="region of interest" description="Disordered" evidence="11">
    <location>
        <begin position="496"/>
        <end position="517"/>
    </location>
</feature>
<keyword evidence="7 10" id="KW-0862">Zinc</keyword>
<keyword evidence="14" id="KW-1185">Reference proteome</keyword>
<comment type="caution">
    <text evidence="13">The sequence shown here is derived from an EMBL/GenBank/DDBJ whole genome shotgun (WGS) entry which is preliminary data.</text>
</comment>
<gene>
    <name evidence="13" type="ORF">QN277_025375</name>
</gene>
<dbReference type="GO" id="GO:0061630">
    <property type="term" value="F:ubiquitin protein ligase activity"/>
    <property type="evidence" value="ECO:0007669"/>
    <property type="project" value="UniProtKB-UniRule"/>
</dbReference>
<dbReference type="GO" id="GO:0000151">
    <property type="term" value="C:ubiquitin ligase complex"/>
    <property type="evidence" value="ECO:0007669"/>
    <property type="project" value="TreeGrafter"/>
</dbReference>
<comment type="catalytic activity">
    <reaction evidence="1 10">
        <text>S-ubiquitinyl-[E2 ubiquitin-conjugating enzyme]-L-cysteine + [acceptor protein]-L-lysine = [E2 ubiquitin-conjugating enzyme]-L-cysteine + N(6)-ubiquitinyl-[acceptor protein]-L-lysine.</text>
        <dbReference type="EC" id="2.3.2.27"/>
    </reaction>
</comment>
<dbReference type="GO" id="GO:0016567">
    <property type="term" value="P:protein ubiquitination"/>
    <property type="evidence" value="ECO:0007669"/>
    <property type="project" value="UniProtKB-UniRule"/>
</dbReference>
<dbReference type="InterPro" id="IPR055194">
    <property type="entry name" value="UBR1-like_WH"/>
</dbReference>
<name>A0AAE1JE25_9FABA</name>
<dbReference type="InterPro" id="IPR042065">
    <property type="entry name" value="E3_ELL-like"/>
</dbReference>
<dbReference type="PANTHER" id="PTHR21497">
    <property type="entry name" value="UBIQUITIN LIGASE E3 ALPHA-RELATED"/>
    <property type="match status" value="1"/>
</dbReference>
<dbReference type="InterPro" id="IPR003126">
    <property type="entry name" value="Znf_UBR"/>
</dbReference>
<keyword evidence="5 10" id="KW-0863">Zinc-finger</keyword>